<evidence type="ECO:0000256" key="2">
    <source>
        <dbReference type="SAM" id="Phobius"/>
    </source>
</evidence>
<sequence length="863" mass="92601">MKNIKKKELSAILLAILVCLLLIQSAHAADLFTVPETDKSKLWVLDILFPEDLSKSPLSSMFTILNSAVLLVGGILAAYTLIAGTMSTAHDGEMLGKKWSSMWLPVRTALGTAMILPAAGGFCAAQVAVLWMINQGVGLADTIWNTYAANPSDGAVITTSASYQELDSVAKTAFINHVCMIKADELWTKSFKNMPRSGQPKFGITEDKTASVIAYYYGANNEGNEMNKSLLYSRSACGVITLTDPDGVKEQASGIAMRYSGYVPKDLQGEVNEVITTQYSEFKRLDEKMETLAHAYVADNNLDLQTYINSAVDNYVNNIDVKVKALFSDGSKWDGFKENIQQDGWFMAGAWSMKLIRIQDAINGAAHKLPKAGIGTLKYEDIFDSQLKAIMDKVGQDMARTTSASKYANGLDKQIKSKNTEEDILKDRNEKGAKDAGIIVNSLKTEADKSLSGAITGFLNRSVINGMKQGDIVSFSTDTTRSNLQAVNPILGVKSLGDTITWAGWGLVGGGAIAGLASGSVWGGIQTAMVLAVPLWMAGDTLSVIIPMMPYLMWFGVCFGWIVLCVEAMVAAPLWVVVHLNPDGDGVVGRGGAGYSLVLSLTLRPALMVIGFIAALTIMPILGGIVNETFGGAFSMMAGDSFIGLIEGLAVIGLYAYTMIMVVRKSMSLIHVLPDEVMKWMGAHSGQNMGGYAQSATKGVEAAQFTQASLNQMSHALNGINNLGNQKKSNDQQKQQQELMRQQKQQDGQKQASNRARETGSSFRTHMSNAGPLDQQNEYQSLETANSAYNAAEAAEEVGDTAGAAGYMDVAQKAANRAVSFGEHNRPLLPQNLQSKGTPIENFKAPDKGGSNGSSGGSEEPSQ</sequence>
<feature type="transmembrane region" description="Helical" evidence="2">
    <location>
        <begin position="64"/>
        <end position="89"/>
    </location>
</feature>
<feature type="chain" id="PRO_5047298939" evidence="3">
    <location>
        <begin position="29"/>
        <end position="863"/>
    </location>
</feature>
<dbReference type="EMBL" id="JAYWTM010000007">
    <property type="protein sequence ID" value="MEC5343169.1"/>
    <property type="molecule type" value="Genomic_DNA"/>
</dbReference>
<keyword evidence="5" id="KW-1185">Reference proteome</keyword>
<name>A0ABU6JR52_9GAMM</name>
<evidence type="ECO:0000313" key="5">
    <source>
        <dbReference type="Proteomes" id="UP001309705"/>
    </source>
</evidence>
<accession>A0ABU6JR52</accession>
<evidence type="ECO:0000256" key="1">
    <source>
        <dbReference type="SAM" id="MobiDB-lite"/>
    </source>
</evidence>
<proteinExistence type="predicted"/>
<feature type="transmembrane region" description="Helical" evidence="2">
    <location>
        <begin position="642"/>
        <end position="663"/>
    </location>
</feature>
<reference evidence="4 5" key="1">
    <citation type="journal article" date="2017" name="Int. J. Syst. Evol. Microbiol.">
        <title>Brenneria populi subsp. brevivirga subsp. nov. isolated from symptomatic bark of Populus x euramericana canker, and description of Brenneria populi subsp. populi subsp. nov.</title>
        <authorList>
            <person name="Zheng M.H."/>
            <person name="Piao C.G."/>
            <person name="Xue H."/>
            <person name="Guo M.W."/>
            <person name="Li Y."/>
        </authorList>
    </citation>
    <scope>NUCLEOTIDE SEQUENCE [LARGE SCALE GENOMIC DNA]</scope>
    <source>
        <strain evidence="4 5">D9-5</strain>
    </source>
</reference>
<feature type="transmembrane region" description="Helical" evidence="2">
    <location>
        <begin position="502"/>
        <end position="522"/>
    </location>
</feature>
<feature type="region of interest" description="Disordered" evidence="1">
    <location>
        <begin position="719"/>
        <end position="773"/>
    </location>
</feature>
<dbReference type="InterPro" id="IPR027628">
    <property type="entry name" value="DotA_TraY"/>
</dbReference>
<feature type="signal peptide" evidence="3">
    <location>
        <begin position="1"/>
        <end position="28"/>
    </location>
</feature>
<feature type="transmembrane region" description="Helical" evidence="2">
    <location>
        <begin position="552"/>
        <end position="576"/>
    </location>
</feature>
<keyword evidence="2" id="KW-0812">Transmembrane</keyword>
<keyword evidence="3" id="KW-0732">Signal</keyword>
<dbReference type="Proteomes" id="UP001309705">
    <property type="component" value="Unassembled WGS sequence"/>
</dbReference>
<protein>
    <submittedName>
        <fullName evidence="4">DotA/TraY family protein</fullName>
    </submittedName>
</protein>
<evidence type="ECO:0000256" key="3">
    <source>
        <dbReference type="SAM" id="SignalP"/>
    </source>
</evidence>
<dbReference type="RefSeq" id="WP_327618145.1">
    <property type="nucleotide sequence ID" value="NZ_JAYWTM010000007.1"/>
</dbReference>
<gene>
    <name evidence="4" type="ORF">VSX58_11255</name>
</gene>
<feature type="transmembrane region" description="Helical" evidence="2">
    <location>
        <begin position="597"/>
        <end position="622"/>
    </location>
</feature>
<feature type="compositionally biased region" description="Polar residues" evidence="1">
    <location>
        <begin position="759"/>
        <end position="773"/>
    </location>
</feature>
<evidence type="ECO:0000313" key="4">
    <source>
        <dbReference type="EMBL" id="MEC5343169.1"/>
    </source>
</evidence>
<keyword evidence="2" id="KW-1133">Transmembrane helix</keyword>
<feature type="transmembrane region" description="Helical" evidence="2">
    <location>
        <begin position="110"/>
        <end position="133"/>
    </location>
</feature>
<keyword evidence="2" id="KW-0472">Membrane</keyword>
<comment type="caution">
    <text evidence="4">The sequence shown here is derived from an EMBL/GenBank/DDBJ whole genome shotgun (WGS) entry which is preliminary data.</text>
</comment>
<feature type="compositionally biased region" description="Low complexity" evidence="1">
    <location>
        <begin position="732"/>
        <end position="751"/>
    </location>
</feature>
<dbReference type="NCBIfam" id="TIGR04346">
    <property type="entry name" value="DotA_TraY"/>
    <property type="match status" value="1"/>
</dbReference>
<organism evidence="4 5">
    <name type="scientific">Brenneria populi</name>
    <dbReference type="NCBI Taxonomy" id="1505588"/>
    <lineage>
        <taxon>Bacteria</taxon>
        <taxon>Pseudomonadati</taxon>
        <taxon>Pseudomonadota</taxon>
        <taxon>Gammaproteobacteria</taxon>
        <taxon>Enterobacterales</taxon>
        <taxon>Pectobacteriaceae</taxon>
        <taxon>Brenneria</taxon>
    </lineage>
</organism>
<feature type="region of interest" description="Disordered" evidence="1">
    <location>
        <begin position="822"/>
        <end position="863"/>
    </location>
</feature>